<evidence type="ECO:0000259" key="6">
    <source>
        <dbReference type="Pfam" id="PF05154"/>
    </source>
</evidence>
<evidence type="ECO:0000256" key="1">
    <source>
        <dbReference type="ARBA" id="ARBA00004141"/>
    </source>
</evidence>
<keyword evidence="2 5" id="KW-0812">Transmembrane</keyword>
<accession>A0A7L9U3Y5</accession>
<keyword evidence="4 5" id="KW-0472">Membrane</keyword>
<dbReference type="KEGG" id="mlir:LPB04_22795"/>
<feature type="domain" description="TM2" evidence="6">
    <location>
        <begin position="3"/>
        <end position="46"/>
    </location>
</feature>
<evidence type="ECO:0000256" key="2">
    <source>
        <dbReference type="ARBA" id="ARBA00022692"/>
    </source>
</evidence>
<evidence type="ECO:0000256" key="4">
    <source>
        <dbReference type="ARBA" id="ARBA00023136"/>
    </source>
</evidence>
<protein>
    <submittedName>
        <fullName evidence="7">TM2 domain-containing protein</fullName>
    </submittedName>
</protein>
<dbReference type="RefSeq" id="WP_193686701.1">
    <property type="nucleotide sequence ID" value="NZ_CP062941.1"/>
</dbReference>
<dbReference type="InterPro" id="IPR007829">
    <property type="entry name" value="TM2"/>
</dbReference>
<organism evidence="7 8">
    <name type="scientific">Massilia litorea</name>
    <dbReference type="NCBI Taxonomy" id="2769491"/>
    <lineage>
        <taxon>Bacteria</taxon>
        <taxon>Pseudomonadati</taxon>
        <taxon>Pseudomonadota</taxon>
        <taxon>Betaproteobacteria</taxon>
        <taxon>Burkholderiales</taxon>
        <taxon>Oxalobacteraceae</taxon>
        <taxon>Telluria group</taxon>
        <taxon>Massilia</taxon>
    </lineage>
</organism>
<keyword evidence="3 5" id="KW-1133">Transmembrane helix</keyword>
<evidence type="ECO:0000256" key="3">
    <source>
        <dbReference type="ARBA" id="ARBA00022989"/>
    </source>
</evidence>
<name>A0A7L9U3Y5_9BURK</name>
<dbReference type="GO" id="GO:0016020">
    <property type="term" value="C:membrane"/>
    <property type="evidence" value="ECO:0007669"/>
    <property type="project" value="UniProtKB-SubCell"/>
</dbReference>
<feature type="transmembrane region" description="Helical" evidence="5">
    <location>
        <begin position="101"/>
        <end position="122"/>
    </location>
</feature>
<dbReference type="EMBL" id="CP062941">
    <property type="protein sequence ID" value="QOL49667.1"/>
    <property type="molecule type" value="Genomic_DNA"/>
</dbReference>
<keyword evidence="8" id="KW-1185">Reference proteome</keyword>
<gene>
    <name evidence="7" type="ORF">LPB04_22795</name>
</gene>
<evidence type="ECO:0000256" key="5">
    <source>
        <dbReference type="SAM" id="Phobius"/>
    </source>
</evidence>
<comment type="subcellular location">
    <subcellularLocation>
        <location evidence="1">Membrane</location>
        <topology evidence="1">Multi-pass membrane protein</topology>
    </subcellularLocation>
</comment>
<sequence>MAHKNKTLATALALSLGTLGAHRFYLHGGVDRLGLLHISSLPIAGLIFSQANGSNPFYALLPLLISAIAACIEALVIGLTPDEKWDAHFNAAANTRSNSNWILAVLLVATLFIGVTVLIATISRLFDLMYTGGAYG</sequence>
<evidence type="ECO:0000313" key="8">
    <source>
        <dbReference type="Proteomes" id="UP000593875"/>
    </source>
</evidence>
<dbReference type="Pfam" id="PF05154">
    <property type="entry name" value="TM2"/>
    <property type="match status" value="1"/>
</dbReference>
<dbReference type="Proteomes" id="UP000593875">
    <property type="component" value="Chromosome"/>
</dbReference>
<feature type="transmembrane region" description="Helical" evidence="5">
    <location>
        <begin position="58"/>
        <end position="81"/>
    </location>
</feature>
<dbReference type="AlphaFoldDB" id="A0A7L9U3Y5"/>
<proteinExistence type="predicted"/>
<reference evidence="7 8" key="1">
    <citation type="submission" date="2020-10" db="EMBL/GenBank/DDBJ databases">
        <title>Genome sequencing of Massilia sp. LPB0304.</title>
        <authorList>
            <person name="Kim J."/>
        </authorList>
    </citation>
    <scope>NUCLEOTIDE SEQUENCE [LARGE SCALE GENOMIC DNA]</scope>
    <source>
        <strain evidence="7 8">LPB0304</strain>
    </source>
</reference>
<evidence type="ECO:0000313" key="7">
    <source>
        <dbReference type="EMBL" id="QOL49667.1"/>
    </source>
</evidence>